<evidence type="ECO:0000313" key="3">
    <source>
        <dbReference type="EMBL" id="OGG15018.1"/>
    </source>
</evidence>
<keyword evidence="2" id="KW-0472">Membrane</keyword>
<proteinExistence type="predicted"/>
<keyword evidence="2" id="KW-1133">Transmembrane helix</keyword>
<dbReference type="Pfam" id="PF04203">
    <property type="entry name" value="Sortase"/>
    <property type="match status" value="1"/>
</dbReference>
<comment type="caution">
    <text evidence="3">The sequence shown here is derived from an EMBL/GenBank/DDBJ whole genome shotgun (WGS) entry which is preliminary data.</text>
</comment>
<organism evidence="3 4">
    <name type="scientific">Candidatus Gottesmanbacteria bacterium RIFCSPHIGHO2_01_FULL_39_10</name>
    <dbReference type="NCBI Taxonomy" id="1798375"/>
    <lineage>
        <taxon>Bacteria</taxon>
        <taxon>Candidatus Gottesmaniibacteriota</taxon>
    </lineage>
</organism>
<sequence length="243" mass="27434">MVLYSYIKQRPQPYRQVLSAISTLFVFGGLSLIGWVAYPILAFEIFYAPRFMNIIKPYSDTIISEAMENKILGASISEGFSAEAGVDYTRASTWFPKASPQVLNSKVSSYLVSIPKLKIENATSRVGSEELSKSLIHWGGSPLPGEYGTSIIFGHSSLVWLYDPKDYLKIFSKLPELNRGDDIYFTVDKATYRYQVEEMKVVSPEDLSVLEQKYDDAYVTLITCVPPGTYLKRLVVKARMVKF</sequence>
<dbReference type="Gene3D" id="2.40.260.10">
    <property type="entry name" value="Sortase"/>
    <property type="match status" value="1"/>
</dbReference>
<evidence type="ECO:0000256" key="1">
    <source>
        <dbReference type="ARBA" id="ARBA00022801"/>
    </source>
</evidence>
<gene>
    <name evidence="3" type="ORF">A2773_02020</name>
</gene>
<dbReference type="AlphaFoldDB" id="A0A1F5ZRF0"/>
<dbReference type="SUPFAM" id="SSF63817">
    <property type="entry name" value="Sortase"/>
    <property type="match status" value="1"/>
</dbReference>
<keyword evidence="1" id="KW-0378">Hydrolase</keyword>
<dbReference type="InterPro" id="IPR005754">
    <property type="entry name" value="Sortase"/>
</dbReference>
<feature type="transmembrane region" description="Helical" evidence="2">
    <location>
        <begin position="20"/>
        <end position="47"/>
    </location>
</feature>
<dbReference type="NCBIfam" id="TIGR01076">
    <property type="entry name" value="sortase_fam"/>
    <property type="match status" value="1"/>
</dbReference>
<dbReference type="GO" id="GO:0016787">
    <property type="term" value="F:hydrolase activity"/>
    <property type="evidence" value="ECO:0007669"/>
    <property type="project" value="UniProtKB-KW"/>
</dbReference>
<name>A0A1F5ZRF0_9BACT</name>
<evidence type="ECO:0008006" key="5">
    <source>
        <dbReference type="Google" id="ProtNLM"/>
    </source>
</evidence>
<dbReference type="Proteomes" id="UP000177383">
    <property type="component" value="Unassembled WGS sequence"/>
</dbReference>
<accession>A0A1F5ZRF0</accession>
<dbReference type="STRING" id="1798375.A2773_02020"/>
<evidence type="ECO:0000313" key="4">
    <source>
        <dbReference type="Proteomes" id="UP000177383"/>
    </source>
</evidence>
<dbReference type="EMBL" id="MFJE01000006">
    <property type="protein sequence ID" value="OGG15018.1"/>
    <property type="molecule type" value="Genomic_DNA"/>
</dbReference>
<dbReference type="InterPro" id="IPR023365">
    <property type="entry name" value="Sortase_dom-sf"/>
</dbReference>
<keyword evidence="2" id="KW-0812">Transmembrane</keyword>
<protein>
    <recommendedName>
        <fullName evidence="5">Sortase</fullName>
    </recommendedName>
</protein>
<reference evidence="3 4" key="1">
    <citation type="journal article" date="2016" name="Nat. Commun.">
        <title>Thousands of microbial genomes shed light on interconnected biogeochemical processes in an aquifer system.</title>
        <authorList>
            <person name="Anantharaman K."/>
            <person name="Brown C.T."/>
            <person name="Hug L.A."/>
            <person name="Sharon I."/>
            <person name="Castelle C.J."/>
            <person name="Probst A.J."/>
            <person name="Thomas B.C."/>
            <person name="Singh A."/>
            <person name="Wilkins M.J."/>
            <person name="Karaoz U."/>
            <person name="Brodie E.L."/>
            <person name="Williams K.H."/>
            <person name="Hubbard S.S."/>
            <person name="Banfield J.F."/>
        </authorList>
    </citation>
    <scope>NUCLEOTIDE SEQUENCE [LARGE SCALE GENOMIC DNA]</scope>
</reference>
<evidence type="ECO:0000256" key="2">
    <source>
        <dbReference type="SAM" id="Phobius"/>
    </source>
</evidence>